<feature type="compositionally biased region" description="Polar residues" evidence="1">
    <location>
        <begin position="272"/>
        <end position="289"/>
    </location>
</feature>
<evidence type="ECO:0000256" key="1">
    <source>
        <dbReference type="SAM" id="MobiDB-lite"/>
    </source>
</evidence>
<feature type="region of interest" description="Disordered" evidence="1">
    <location>
        <begin position="52"/>
        <end position="175"/>
    </location>
</feature>
<dbReference type="AlphaFoldDB" id="A0A9Q1I769"/>
<feature type="compositionally biased region" description="Basic and acidic residues" evidence="1">
    <location>
        <begin position="582"/>
        <end position="609"/>
    </location>
</feature>
<feature type="compositionally biased region" description="Basic and acidic residues" evidence="1">
    <location>
        <begin position="209"/>
        <end position="239"/>
    </location>
</feature>
<keyword evidence="4" id="KW-1185">Reference proteome</keyword>
<reference evidence="3" key="1">
    <citation type="journal article" date="2023" name="Science">
        <title>Genome structures resolve the early diversification of teleost fishes.</title>
        <authorList>
            <person name="Parey E."/>
            <person name="Louis A."/>
            <person name="Montfort J."/>
            <person name="Bouchez O."/>
            <person name="Roques C."/>
            <person name="Iampietro C."/>
            <person name="Lluch J."/>
            <person name="Castinel A."/>
            <person name="Donnadieu C."/>
            <person name="Desvignes T."/>
            <person name="Floi Bucao C."/>
            <person name="Jouanno E."/>
            <person name="Wen M."/>
            <person name="Mejri S."/>
            <person name="Dirks R."/>
            <person name="Jansen H."/>
            <person name="Henkel C."/>
            <person name="Chen W.J."/>
            <person name="Zahm M."/>
            <person name="Cabau C."/>
            <person name="Klopp C."/>
            <person name="Thompson A.W."/>
            <person name="Robinson-Rechavi M."/>
            <person name="Braasch I."/>
            <person name="Lecointre G."/>
            <person name="Bobe J."/>
            <person name="Postlethwait J.H."/>
            <person name="Berthelot C."/>
            <person name="Roest Crollius H."/>
            <person name="Guiguen Y."/>
        </authorList>
    </citation>
    <scope>NUCLEOTIDE SEQUENCE</scope>
    <source>
        <strain evidence="3">Concon-B</strain>
    </source>
</reference>
<feature type="signal peptide" evidence="2">
    <location>
        <begin position="1"/>
        <end position="24"/>
    </location>
</feature>
<dbReference type="Proteomes" id="UP001152803">
    <property type="component" value="Unassembled WGS sequence"/>
</dbReference>
<feature type="region of interest" description="Disordered" evidence="1">
    <location>
        <begin position="582"/>
        <end position="668"/>
    </location>
</feature>
<name>A0A9Q1I769_CONCO</name>
<protein>
    <submittedName>
        <fullName evidence="3">Uncharacterized protein</fullName>
    </submittedName>
</protein>
<organism evidence="3 4">
    <name type="scientific">Conger conger</name>
    <name type="common">Conger eel</name>
    <name type="synonym">Muraena conger</name>
    <dbReference type="NCBI Taxonomy" id="82655"/>
    <lineage>
        <taxon>Eukaryota</taxon>
        <taxon>Metazoa</taxon>
        <taxon>Chordata</taxon>
        <taxon>Craniata</taxon>
        <taxon>Vertebrata</taxon>
        <taxon>Euteleostomi</taxon>
        <taxon>Actinopterygii</taxon>
        <taxon>Neopterygii</taxon>
        <taxon>Teleostei</taxon>
        <taxon>Anguilliformes</taxon>
        <taxon>Congridae</taxon>
        <taxon>Conger</taxon>
    </lineage>
</organism>
<feature type="compositionally biased region" description="Basic and acidic residues" evidence="1">
    <location>
        <begin position="247"/>
        <end position="261"/>
    </location>
</feature>
<feature type="compositionally biased region" description="Basic and acidic residues" evidence="1">
    <location>
        <begin position="61"/>
        <end position="103"/>
    </location>
</feature>
<sequence>MDPTPSPLARVGQVFWVVLRFVTGAVQRYLIPEPANTGNDDTHTGQEATISVATETQEWTGGDKDKRENIEGAEKKMKKDRESVADTHDSWTDEPTTEREKKAKGPQFTNEKNESESERHGSISNCGVQTHEDIIYGADTEMGGERQTEKETGSQKYREIGKAFNTRDTSTGRGNKILREEESGWNLEGERTITDVLGKETEGGSLQRTDGDKKDQSECRVRKLETNWDEGNKVTIQEEREGEGENSESKIEIETGEKIENSEGGWIDVPTKEQQMQKSERGQNGNSALGRQIGASNKDGVITDLENTELSQTEVTVGNKGNESIEYSEEDEIKSIEIRKIETENREFKEIAKECGVVTGEKENKNLMAKREEEETKTMREEKKEHERHVITELFVGQGNRGMEMEGGPVSEEEDAKEETEVEEEERLILMEATGGKNTKEVGPHEYSGEMEVDMWGTEEKVEEIEVRPELLVPIPVERNDKDVLNEETHSDVEDDYFTKETETDKDADEKDLGILKVEEEERLILMEATGGKNTKEVGEHEYSGQMEASIWGTEEIVEEIEVRPELLVPISVEINDKDVLNEETHSDVEDDYFTKETETDKDADEKDLGILGTDEDERITDIGRNENSFIEMTVTNKEQEQRQSEGCSEDKDMESVEMRKLRLKRKT</sequence>
<keyword evidence="2" id="KW-0732">Signal</keyword>
<dbReference type="OrthoDB" id="8961857at2759"/>
<feature type="region of interest" description="Disordered" evidence="1">
    <location>
        <begin position="482"/>
        <end position="514"/>
    </location>
</feature>
<feature type="compositionally biased region" description="Basic and acidic residues" evidence="1">
    <location>
        <begin position="366"/>
        <end position="391"/>
    </location>
</feature>
<gene>
    <name evidence="3" type="ORF">COCON_G00031160</name>
</gene>
<dbReference type="EMBL" id="JAFJMO010000002">
    <property type="protein sequence ID" value="KAJ8284266.1"/>
    <property type="molecule type" value="Genomic_DNA"/>
</dbReference>
<feature type="compositionally biased region" description="Polar residues" evidence="1">
    <location>
        <begin position="308"/>
        <end position="322"/>
    </location>
</feature>
<feature type="compositionally biased region" description="Basic and acidic residues" evidence="1">
    <location>
        <begin position="143"/>
        <end position="161"/>
    </location>
</feature>
<evidence type="ECO:0000313" key="3">
    <source>
        <dbReference type="EMBL" id="KAJ8284266.1"/>
    </source>
</evidence>
<comment type="caution">
    <text evidence="3">The sequence shown here is derived from an EMBL/GenBank/DDBJ whole genome shotgun (WGS) entry which is preliminary data.</text>
</comment>
<feature type="compositionally biased region" description="Basic and acidic residues" evidence="1">
    <location>
        <begin position="638"/>
        <end position="661"/>
    </location>
</feature>
<proteinExistence type="predicted"/>
<feature type="compositionally biased region" description="Basic and acidic residues" evidence="1">
    <location>
        <begin position="111"/>
        <end position="121"/>
    </location>
</feature>
<feature type="region of interest" description="Disordered" evidence="1">
    <location>
        <begin position="366"/>
        <end position="425"/>
    </location>
</feature>
<evidence type="ECO:0000313" key="4">
    <source>
        <dbReference type="Proteomes" id="UP001152803"/>
    </source>
</evidence>
<evidence type="ECO:0000256" key="2">
    <source>
        <dbReference type="SAM" id="SignalP"/>
    </source>
</evidence>
<accession>A0A9Q1I769</accession>
<feature type="compositionally biased region" description="Acidic residues" evidence="1">
    <location>
        <begin position="411"/>
        <end position="425"/>
    </location>
</feature>
<feature type="compositionally biased region" description="Basic and acidic residues" evidence="1">
    <location>
        <begin position="189"/>
        <end position="202"/>
    </location>
</feature>
<feature type="compositionally biased region" description="Polar residues" evidence="1">
    <location>
        <begin position="626"/>
        <end position="637"/>
    </location>
</feature>
<feature type="region of interest" description="Disordered" evidence="1">
    <location>
        <begin position="189"/>
        <end position="330"/>
    </location>
</feature>
<feature type="chain" id="PRO_5040236979" evidence="2">
    <location>
        <begin position="25"/>
        <end position="668"/>
    </location>
</feature>